<gene>
    <name evidence="9" type="ORF">FHX44_114480</name>
</gene>
<dbReference type="InterPro" id="IPR007267">
    <property type="entry name" value="GtrA_DPMS_TM"/>
</dbReference>
<dbReference type="Pfam" id="PF04138">
    <property type="entry name" value="GtrA_DPMS_TM"/>
    <property type="match status" value="1"/>
</dbReference>
<keyword evidence="4 7" id="KW-1133">Transmembrane helix</keyword>
<dbReference type="EMBL" id="VIWU01000001">
    <property type="protein sequence ID" value="TWF78557.1"/>
    <property type="molecule type" value="Genomic_DNA"/>
</dbReference>
<proteinExistence type="inferred from homology"/>
<feature type="compositionally biased region" description="Basic and acidic residues" evidence="6">
    <location>
        <begin position="38"/>
        <end position="49"/>
    </location>
</feature>
<dbReference type="PANTHER" id="PTHR38459">
    <property type="entry name" value="PROPHAGE BACTOPRENOL-LINKED GLUCOSE TRANSLOCASE HOMOLOG"/>
    <property type="match status" value="1"/>
</dbReference>
<evidence type="ECO:0000313" key="10">
    <source>
        <dbReference type="Proteomes" id="UP000321261"/>
    </source>
</evidence>
<feature type="transmembrane region" description="Helical" evidence="7">
    <location>
        <begin position="132"/>
        <end position="149"/>
    </location>
</feature>
<name>A0A561SUL5_9PSEU</name>
<comment type="similarity">
    <text evidence="2">Belongs to the GtrA family.</text>
</comment>
<dbReference type="InterPro" id="IPR051401">
    <property type="entry name" value="GtrA_CellWall_Glycosyl"/>
</dbReference>
<evidence type="ECO:0000256" key="4">
    <source>
        <dbReference type="ARBA" id="ARBA00022989"/>
    </source>
</evidence>
<feature type="transmembrane region" description="Helical" evidence="7">
    <location>
        <begin position="101"/>
        <end position="120"/>
    </location>
</feature>
<keyword evidence="10" id="KW-1185">Reference proteome</keyword>
<feature type="transmembrane region" description="Helical" evidence="7">
    <location>
        <begin position="212"/>
        <end position="232"/>
    </location>
</feature>
<dbReference type="GO" id="GO:0000271">
    <property type="term" value="P:polysaccharide biosynthetic process"/>
    <property type="evidence" value="ECO:0007669"/>
    <property type="project" value="InterPro"/>
</dbReference>
<keyword evidence="5 7" id="KW-0472">Membrane</keyword>
<feature type="region of interest" description="Disordered" evidence="6">
    <location>
        <begin position="1"/>
        <end position="69"/>
    </location>
</feature>
<feature type="compositionally biased region" description="Gly residues" evidence="6">
    <location>
        <begin position="52"/>
        <end position="62"/>
    </location>
</feature>
<comment type="caution">
    <text evidence="9">The sequence shown here is derived from an EMBL/GenBank/DDBJ whole genome shotgun (WGS) entry which is preliminary data.</text>
</comment>
<evidence type="ECO:0000256" key="3">
    <source>
        <dbReference type="ARBA" id="ARBA00022692"/>
    </source>
</evidence>
<organism evidence="9 10">
    <name type="scientific">Pseudonocardia hierapolitana</name>
    <dbReference type="NCBI Taxonomy" id="1128676"/>
    <lineage>
        <taxon>Bacteria</taxon>
        <taxon>Bacillati</taxon>
        <taxon>Actinomycetota</taxon>
        <taxon>Actinomycetes</taxon>
        <taxon>Pseudonocardiales</taxon>
        <taxon>Pseudonocardiaceae</taxon>
        <taxon>Pseudonocardia</taxon>
    </lineage>
</organism>
<evidence type="ECO:0000259" key="8">
    <source>
        <dbReference type="Pfam" id="PF04138"/>
    </source>
</evidence>
<evidence type="ECO:0000256" key="1">
    <source>
        <dbReference type="ARBA" id="ARBA00004141"/>
    </source>
</evidence>
<feature type="compositionally biased region" description="Gly residues" evidence="6">
    <location>
        <begin position="1"/>
        <end position="12"/>
    </location>
</feature>
<evidence type="ECO:0000256" key="5">
    <source>
        <dbReference type="ARBA" id="ARBA00023136"/>
    </source>
</evidence>
<sequence length="245" mass="26384">MHIGAHEGGGVSRVGSEHAQRLAERDGGLVRHASKLPGTDHPDDWKGPDGVRAGGVHGGGSLPAGAAPPASGTIEQVSVVESALAIIPQPYRDVAIKHRELVKFAFVGGTTWVIDTVVFLLLKSTVLAEKPLTAKIIAVLVATIVSYVLNREWSFRTRGGRERHHEAALFFLVSGIGVAVYSAPLAISRYVFHLSVPEVSLLTQEVADFVSGQIVGVLAGMAFRWWAFRRFVFPDEDVRRRVPAA</sequence>
<evidence type="ECO:0000313" key="9">
    <source>
        <dbReference type="EMBL" id="TWF78557.1"/>
    </source>
</evidence>
<dbReference type="Proteomes" id="UP000321261">
    <property type="component" value="Unassembled WGS sequence"/>
</dbReference>
<feature type="domain" description="GtrA/DPMS transmembrane" evidence="8">
    <location>
        <begin position="103"/>
        <end position="233"/>
    </location>
</feature>
<dbReference type="GO" id="GO:0005886">
    <property type="term" value="C:plasma membrane"/>
    <property type="evidence" value="ECO:0007669"/>
    <property type="project" value="TreeGrafter"/>
</dbReference>
<evidence type="ECO:0000256" key="6">
    <source>
        <dbReference type="SAM" id="MobiDB-lite"/>
    </source>
</evidence>
<dbReference type="PANTHER" id="PTHR38459:SF1">
    <property type="entry name" value="PROPHAGE BACTOPRENOL-LINKED GLUCOSE TRANSLOCASE HOMOLOG"/>
    <property type="match status" value="1"/>
</dbReference>
<evidence type="ECO:0000256" key="2">
    <source>
        <dbReference type="ARBA" id="ARBA00009399"/>
    </source>
</evidence>
<feature type="transmembrane region" description="Helical" evidence="7">
    <location>
        <begin position="169"/>
        <end position="192"/>
    </location>
</feature>
<reference evidence="9 10" key="1">
    <citation type="submission" date="2019-06" db="EMBL/GenBank/DDBJ databases">
        <title>Sequencing the genomes of 1000 actinobacteria strains.</title>
        <authorList>
            <person name="Klenk H.-P."/>
        </authorList>
    </citation>
    <scope>NUCLEOTIDE SEQUENCE [LARGE SCALE GENOMIC DNA]</scope>
    <source>
        <strain evidence="9 10">DSM 45671</strain>
    </source>
</reference>
<protein>
    <submittedName>
        <fullName evidence="9">Putative flippase GtrA</fullName>
    </submittedName>
</protein>
<comment type="subcellular location">
    <subcellularLocation>
        <location evidence="1">Membrane</location>
        <topology evidence="1">Multi-pass membrane protein</topology>
    </subcellularLocation>
</comment>
<feature type="compositionally biased region" description="Basic and acidic residues" evidence="6">
    <location>
        <begin position="15"/>
        <end position="29"/>
    </location>
</feature>
<accession>A0A561SUL5</accession>
<dbReference type="AlphaFoldDB" id="A0A561SUL5"/>
<evidence type="ECO:0000256" key="7">
    <source>
        <dbReference type="SAM" id="Phobius"/>
    </source>
</evidence>
<keyword evidence="3 7" id="KW-0812">Transmembrane</keyword>